<reference evidence="3" key="2">
    <citation type="submission" date="2020-01" db="EMBL/GenBank/DDBJ databases">
        <authorList>
            <person name="Campanaro S."/>
        </authorList>
    </citation>
    <scope>NUCLEOTIDE SEQUENCE</scope>
    <source>
        <strain evidence="3">AS06rmzACSIP_7</strain>
    </source>
</reference>
<name>A0A351U5M3_9BACT</name>
<dbReference type="HAMAP" id="MF_00122">
    <property type="entry name" value="GatC"/>
    <property type="match status" value="1"/>
</dbReference>
<dbReference type="SUPFAM" id="SSF141000">
    <property type="entry name" value="Glu-tRNAGln amidotransferase C subunit"/>
    <property type="match status" value="1"/>
</dbReference>
<dbReference type="PANTHER" id="PTHR15004:SF0">
    <property type="entry name" value="GLUTAMYL-TRNA(GLN) AMIDOTRANSFERASE SUBUNIT C, MITOCHONDRIAL"/>
    <property type="match status" value="1"/>
</dbReference>
<dbReference type="Pfam" id="PF02686">
    <property type="entry name" value="GatC"/>
    <property type="match status" value="1"/>
</dbReference>
<gene>
    <name evidence="2 3" type="primary">gatC</name>
    <name evidence="3" type="ORF">GXY80_02265</name>
</gene>
<keyword evidence="2" id="KW-0547">Nucleotide-binding</keyword>
<dbReference type="InterPro" id="IPR036113">
    <property type="entry name" value="Asp/Glu-ADT_sf_sub_c"/>
</dbReference>
<sequence>MKITKDVVEYVAHLGRLELEPGEAELYTTQLDRILDYVDALNKLDTEGIEPTSHAVPLVSVMREDEVRDSIGIDGSLMNAPERKETFFKVPPIIEVEE</sequence>
<accession>A0A351U5M3</accession>
<comment type="catalytic activity">
    <reaction evidence="2">
        <text>L-glutamyl-tRNA(Gln) + L-glutamine + ATP + H2O = L-glutaminyl-tRNA(Gln) + L-glutamate + ADP + phosphate + H(+)</text>
        <dbReference type="Rhea" id="RHEA:17521"/>
        <dbReference type="Rhea" id="RHEA-COMP:9681"/>
        <dbReference type="Rhea" id="RHEA-COMP:9684"/>
        <dbReference type="ChEBI" id="CHEBI:15377"/>
        <dbReference type="ChEBI" id="CHEBI:15378"/>
        <dbReference type="ChEBI" id="CHEBI:29985"/>
        <dbReference type="ChEBI" id="CHEBI:30616"/>
        <dbReference type="ChEBI" id="CHEBI:43474"/>
        <dbReference type="ChEBI" id="CHEBI:58359"/>
        <dbReference type="ChEBI" id="CHEBI:78520"/>
        <dbReference type="ChEBI" id="CHEBI:78521"/>
        <dbReference type="ChEBI" id="CHEBI:456216"/>
    </reaction>
</comment>
<dbReference type="NCBIfam" id="TIGR00135">
    <property type="entry name" value="gatC"/>
    <property type="match status" value="1"/>
</dbReference>
<dbReference type="Proteomes" id="UP000777265">
    <property type="component" value="Unassembled WGS sequence"/>
</dbReference>
<comment type="similarity">
    <text evidence="2">Belongs to the GatC family.</text>
</comment>
<dbReference type="Gene3D" id="1.10.20.60">
    <property type="entry name" value="Glu-tRNAGln amidotransferase C subunit, N-terminal domain"/>
    <property type="match status" value="1"/>
</dbReference>
<keyword evidence="1 2" id="KW-0067">ATP-binding</keyword>
<dbReference type="STRING" id="909663.GCA_000512235_00818"/>
<dbReference type="EC" id="6.3.5.-" evidence="2"/>
<dbReference type="PANTHER" id="PTHR15004">
    <property type="entry name" value="GLUTAMYL-TRNA(GLN) AMIDOTRANSFERASE SUBUNIT C, MITOCHONDRIAL"/>
    <property type="match status" value="1"/>
</dbReference>
<comment type="function">
    <text evidence="2">Allows the formation of correctly charged Asn-tRNA(Asn) or Gln-tRNA(Gln) through the transamidation of misacylated Asp-tRNA(Asn) or Glu-tRNA(Gln) in organisms which lack either or both of asparaginyl-tRNA or glutaminyl-tRNA synthetases. The reaction takes place in the presence of glutamine and ATP through an activated phospho-Asp-tRNA(Asn) or phospho-Glu-tRNA(Gln).</text>
</comment>
<organism evidence="3 4">
    <name type="scientific">Syntrophorhabdus aromaticivorans</name>
    <dbReference type="NCBI Taxonomy" id="328301"/>
    <lineage>
        <taxon>Bacteria</taxon>
        <taxon>Pseudomonadati</taxon>
        <taxon>Thermodesulfobacteriota</taxon>
        <taxon>Syntrophorhabdia</taxon>
        <taxon>Syntrophorhabdales</taxon>
        <taxon>Syntrophorhabdaceae</taxon>
        <taxon>Syntrophorhabdus</taxon>
    </lineage>
</organism>
<proteinExistence type="inferred from homology"/>
<evidence type="ECO:0000256" key="1">
    <source>
        <dbReference type="ARBA" id="ARBA00022840"/>
    </source>
</evidence>
<reference evidence="3" key="1">
    <citation type="journal article" date="2020" name="Biotechnol. Biofuels">
        <title>New insights from the biogas microbiome by comprehensive genome-resolved metagenomics of nearly 1600 species originating from multiple anaerobic digesters.</title>
        <authorList>
            <person name="Campanaro S."/>
            <person name="Treu L."/>
            <person name="Rodriguez-R L.M."/>
            <person name="Kovalovszki A."/>
            <person name="Ziels R.M."/>
            <person name="Maus I."/>
            <person name="Zhu X."/>
            <person name="Kougias P.G."/>
            <person name="Basile A."/>
            <person name="Luo G."/>
            <person name="Schluter A."/>
            <person name="Konstantinidis K.T."/>
            <person name="Angelidaki I."/>
        </authorList>
    </citation>
    <scope>NUCLEOTIDE SEQUENCE</scope>
    <source>
        <strain evidence="3">AS06rmzACSIP_7</strain>
    </source>
</reference>
<dbReference type="GO" id="GO:0006450">
    <property type="term" value="P:regulation of translational fidelity"/>
    <property type="evidence" value="ECO:0007669"/>
    <property type="project" value="InterPro"/>
</dbReference>
<dbReference type="AlphaFoldDB" id="A0A351U5M3"/>
<dbReference type="EMBL" id="JAAYEE010000037">
    <property type="protein sequence ID" value="NLW34294.1"/>
    <property type="molecule type" value="Genomic_DNA"/>
</dbReference>
<dbReference type="GO" id="GO:0070681">
    <property type="term" value="P:glutaminyl-tRNAGln biosynthesis via transamidation"/>
    <property type="evidence" value="ECO:0007669"/>
    <property type="project" value="TreeGrafter"/>
</dbReference>
<comment type="caution">
    <text evidence="3">The sequence shown here is derived from an EMBL/GenBank/DDBJ whole genome shotgun (WGS) entry which is preliminary data.</text>
</comment>
<dbReference type="GO" id="GO:0005524">
    <property type="term" value="F:ATP binding"/>
    <property type="evidence" value="ECO:0007669"/>
    <property type="project" value="UniProtKB-KW"/>
</dbReference>
<dbReference type="GO" id="GO:0050567">
    <property type="term" value="F:glutaminyl-tRNA synthase (glutamine-hydrolyzing) activity"/>
    <property type="evidence" value="ECO:0007669"/>
    <property type="project" value="UniProtKB-UniRule"/>
</dbReference>
<dbReference type="InterPro" id="IPR003837">
    <property type="entry name" value="GatC"/>
</dbReference>
<keyword evidence="2" id="KW-0436">Ligase</keyword>
<comment type="subunit">
    <text evidence="2">Heterotrimer of A, B and C subunits.</text>
</comment>
<evidence type="ECO:0000313" key="3">
    <source>
        <dbReference type="EMBL" id="NLW34294.1"/>
    </source>
</evidence>
<comment type="catalytic activity">
    <reaction evidence="2">
        <text>L-aspartyl-tRNA(Asn) + L-glutamine + ATP + H2O = L-asparaginyl-tRNA(Asn) + L-glutamate + ADP + phosphate + 2 H(+)</text>
        <dbReference type="Rhea" id="RHEA:14513"/>
        <dbReference type="Rhea" id="RHEA-COMP:9674"/>
        <dbReference type="Rhea" id="RHEA-COMP:9677"/>
        <dbReference type="ChEBI" id="CHEBI:15377"/>
        <dbReference type="ChEBI" id="CHEBI:15378"/>
        <dbReference type="ChEBI" id="CHEBI:29985"/>
        <dbReference type="ChEBI" id="CHEBI:30616"/>
        <dbReference type="ChEBI" id="CHEBI:43474"/>
        <dbReference type="ChEBI" id="CHEBI:58359"/>
        <dbReference type="ChEBI" id="CHEBI:78515"/>
        <dbReference type="ChEBI" id="CHEBI:78516"/>
        <dbReference type="ChEBI" id="CHEBI:456216"/>
    </reaction>
</comment>
<evidence type="ECO:0000256" key="2">
    <source>
        <dbReference type="HAMAP-Rule" id="MF_00122"/>
    </source>
</evidence>
<dbReference type="GO" id="GO:0006412">
    <property type="term" value="P:translation"/>
    <property type="evidence" value="ECO:0007669"/>
    <property type="project" value="UniProtKB-UniRule"/>
</dbReference>
<keyword evidence="2" id="KW-0648">Protein biosynthesis</keyword>
<evidence type="ECO:0000313" key="4">
    <source>
        <dbReference type="Proteomes" id="UP000777265"/>
    </source>
</evidence>
<protein>
    <recommendedName>
        <fullName evidence="2">Aspartyl/glutamyl-tRNA(Asn/Gln) amidotransferase subunit C</fullName>
        <shortName evidence="2">Asp/Glu-ADT subunit C</shortName>
        <ecNumber evidence="2">6.3.5.-</ecNumber>
    </recommendedName>
</protein>